<comment type="caution">
    <text evidence="2">The sequence shown here is derived from an EMBL/GenBank/DDBJ whole genome shotgun (WGS) entry which is preliminary data.</text>
</comment>
<protein>
    <recommendedName>
        <fullName evidence="1">Phospholipase C/D domain-containing protein</fullName>
    </recommendedName>
</protein>
<keyword evidence="3" id="KW-1185">Reference proteome</keyword>
<gene>
    <name evidence="2" type="ORF">NCTC13150_00976</name>
</gene>
<sequence>MTHYEIDLSQDKLLWNSIAPDIIPFYKFIPHYKEESVDYIAKEIVDLIFLSQKSNLSSQDNFLNKYFSKKLGVVTHYLADYTCYPHAKRIRCSSRKNGQIHLSYEKNLNSYLESHEFKQVRLESMDLETQRYSKMVQQVKEYILEAVKAYERQPEDYGTDLDFALALNQRVLDGILTCEDPVYEAIFQQKKSSIISL</sequence>
<dbReference type="AlphaFoldDB" id="A0A8H2M4T7"/>
<name>A0A8H2M4T7_9FIRM</name>
<evidence type="ECO:0000313" key="2">
    <source>
        <dbReference type="EMBL" id="VFB16449.1"/>
    </source>
</evidence>
<dbReference type="InterPro" id="IPR029002">
    <property type="entry name" value="PLPC/GPLD1"/>
</dbReference>
<dbReference type="Gene3D" id="1.10.575.10">
    <property type="entry name" value="P1 Nuclease"/>
    <property type="match status" value="1"/>
</dbReference>
<dbReference type="InterPro" id="IPR008947">
    <property type="entry name" value="PLipase_C/P1_nuclease_dom_sf"/>
</dbReference>
<accession>A0A8H2M4T7</accession>
<dbReference type="Proteomes" id="UP000377798">
    <property type="component" value="Unassembled WGS sequence"/>
</dbReference>
<evidence type="ECO:0000313" key="3">
    <source>
        <dbReference type="Proteomes" id="UP000377798"/>
    </source>
</evidence>
<dbReference type="EMBL" id="CAACYI010000001">
    <property type="protein sequence ID" value="VFB16449.1"/>
    <property type="molecule type" value="Genomic_DNA"/>
</dbReference>
<reference evidence="2 3" key="1">
    <citation type="submission" date="2019-02" db="EMBL/GenBank/DDBJ databases">
        <authorList>
            <consortium name="Pathogen Informatics"/>
        </authorList>
    </citation>
    <scope>NUCLEOTIDE SEQUENCE [LARGE SCALE GENOMIC DNA]</scope>
    <source>
        <strain evidence="2 3">3012STDY7089603</strain>
    </source>
</reference>
<organism evidence="2 3">
    <name type="scientific">Urinicoccus massiliensis</name>
    <dbReference type="NCBI Taxonomy" id="1723382"/>
    <lineage>
        <taxon>Bacteria</taxon>
        <taxon>Bacillati</taxon>
        <taxon>Bacillota</taxon>
        <taxon>Tissierellia</taxon>
        <taxon>Tissierellales</taxon>
        <taxon>Peptoniphilaceae</taxon>
        <taxon>Urinicoccus</taxon>
    </lineage>
</organism>
<dbReference type="GO" id="GO:0016788">
    <property type="term" value="F:hydrolase activity, acting on ester bonds"/>
    <property type="evidence" value="ECO:0007669"/>
    <property type="project" value="InterPro"/>
</dbReference>
<proteinExistence type="predicted"/>
<evidence type="ECO:0000259" key="1">
    <source>
        <dbReference type="Pfam" id="PF00882"/>
    </source>
</evidence>
<dbReference type="Pfam" id="PF00882">
    <property type="entry name" value="Zn_dep_PLPC"/>
    <property type="match status" value="1"/>
</dbReference>
<feature type="domain" description="Phospholipase C/D" evidence="1">
    <location>
        <begin position="7"/>
        <end position="150"/>
    </location>
</feature>